<accession>A0AAV5UJB5</accession>
<protein>
    <submittedName>
        <fullName evidence="1">Uncharacterized protein</fullName>
    </submittedName>
</protein>
<organism evidence="1 2">
    <name type="scientific">Pristionchus entomophagus</name>
    <dbReference type="NCBI Taxonomy" id="358040"/>
    <lineage>
        <taxon>Eukaryota</taxon>
        <taxon>Metazoa</taxon>
        <taxon>Ecdysozoa</taxon>
        <taxon>Nematoda</taxon>
        <taxon>Chromadorea</taxon>
        <taxon>Rhabditida</taxon>
        <taxon>Rhabditina</taxon>
        <taxon>Diplogasteromorpha</taxon>
        <taxon>Diplogasteroidea</taxon>
        <taxon>Neodiplogasteridae</taxon>
        <taxon>Pristionchus</taxon>
    </lineage>
</organism>
<name>A0AAV5UJB5_9BILA</name>
<dbReference type="AlphaFoldDB" id="A0AAV5UJB5"/>
<reference evidence="1" key="1">
    <citation type="submission" date="2023-10" db="EMBL/GenBank/DDBJ databases">
        <title>Genome assembly of Pristionchus species.</title>
        <authorList>
            <person name="Yoshida K."/>
            <person name="Sommer R.J."/>
        </authorList>
    </citation>
    <scope>NUCLEOTIDE SEQUENCE</scope>
    <source>
        <strain evidence="1">RS0144</strain>
    </source>
</reference>
<dbReference type="Proteomes" id="UP001432027">
    <property type="component" value="Unassembled WGS sequence"/>
</dbReference>
<proteinExistence type="predicted"/>
<comment type="caution">
    <text evidence="1">The sequence shown here is derived from an EMBL/GenBank/DDBJ whole genome shotgun (WGS) entry which is preliminary data.</text>
</comment>
<feature type="non-terminal residue" evidence="1">
    <location>
        <position position="95"/>
    </location>
</feature>
<feature type="non-terminal residue" evidence="1">
    <location>
        <position position="1"/>
    </location>
</feature>
<keyword evidence="2" id="KW-1185">Reference proteome</keyword>
<evidence type="ECO:0000313" key="2">
    <source>
        <dbReference type="Proteomes" id="UP001432027"/>
    </source>
</evidence>
<evidence type="ECO:0000313" key="1">
    <source>
        <dbReference type="EMBL" id="GMT06024.1"/>
    </source>
</evidence>
<gene>
    <name evidence="1" type="ORF">PENTCL1PPCAC_28198</name>
</gene>
<dbReference type="EMBL" id="BTSX01000006">
    <property type="protein sequence ID" value="GMT06024.1"/>
    <property type="molecule type" value="Genomic_DNA"/>
</dbReference>
<sequence>GFNWTNQTRKSCFPTGSSNYSRSCTLLFNDECLQIHQRYSRIFLDHIHHSGIASQEGVRRHEKCVDTSPNDPVSAIYACTKKRIESYSLLSSHNN</sequence>